<organism evidence="2 3">
    <name type="scientific">Monosporascus cannonballus</name>
    <dbReference type="NCBI Taxonomy" id="155416"/>
    <lineage>
        <taxon>Eukaryota</taxon>
        <taxon>Fungi</taxon>
        <taxon>Dikarya</taxon>
        <taxon>Ascomycota</taxon>
        <taxon>Pezizomycotina</taxon>
        <taxon>Sordariomycetes</taxon>
        <taxon>Xylariomycetidae</taxon>
        <taxon>Xylariales</taxon>
        <taxon>Xylariales incertae sedis</taxon>
        <taxon>Monosporascus</taxon>
    </lineage>
</organism>
<evidence type="ECO:0000313" key="2">
    <source>
        <dbReference type="EMBL" id="RYO85523.1"/>
    </source>
</evidence>
<keyword evidence="3" id="KW-1185">Reference proteome</keyword>
<feature type="compositionally biased region" description="Acidic residues" evidence="1">
    <location>
        <begin position="199"/>
        <end position="213"/>
    </location>
</feature>
<feature type="region of interest" description="Disordered" evidence="1">
    <location>
        <begin position="101"/>
        <end position="144"/>
    </location>
</feature>
<protein>
    <submittedName>
        <fullName evidence="2">Uncharacterized protein</fullName>
    </submittedName>
</protein>
<feature type="compositionally biased region" description="Polar residues" evidence="1">
    <location>
        <begin position="116"/>
        <end position="126"/>
    </location>
</feature>
<sequence length="213" mass="23725">MQDTVAGTYKQNTDVLVSWLVDNAKIPEWLPRTLGEEGLRAGWGFRSPTRALRQDLGKGEGHPPAAYAFRAKSFQRPRELDAAPNFSEKVNRFEFLKTYQTSSELGQDTPDDDCRSPSTESTSRQVPTKPRGRGRKRERPGAWAGYCDGMYDPVAVDLLGDVGAEVGAVYSEHGGADDMIRQVVREFTRTLSRKLGQDRDEDSNPVEVDEDTA</sequence>
<dbReference type="EMBL" id="QJNS01000135">
    <property type="protein sequence ID" value="RYO85523.1"/>
    <property type="molecule type" value="Genomic_DNA"/>
</dbReference>
<accession>A0ABY0HA30</accession>
<evidence type="ECO:0000256" key="1">
    <source>
        <dbReference type="SAM" id="MobiDB-lite"/>
    </source>
</evidence>
<proteinExistence type="predicted"/>
<reference evidence="2 3" key="1">
    <citation type="submission" date="2018-06" db="EMBL/GenBank/DDBJ databases">
        <title>Complete Genomes of Monosporascus.</title>
        <authorList>
            <person name="Robinson A.J."/>
            <person name="Natvig D.O."/>
        </authorList>
    </citation>
    <scope>NUCLEOTIDE SEQUENCE [LARGE SCALE GENOMIC DNA]</scope>
    <source>
        <strain evidence="2 3">CBS 609.92</strain>
    </source>
</reference>
<name>A0ABY0HA30_9PEZI</name>
<feature type="region of interest" description="Disordered" evidence="1">
    <location>
        <begin position="191"/>
        <end position="213"/>
    </location>
</feature>
<evidence type="ECO:0000313" key="3">
    <source>
        <dbReference type="Proteomes" id="UP000294003"/>
    </source>
</evidence>
<dbReference type="Proteomes" id="UP000294003">
    <property type="component" value="Unassembled WGS sequence"/>
</dbReference>
<gene>
    <name evidence="2" type="ORF">DL762_005157</name>
</gene>
<comment type="caution">
    <text evidence="2">The sequence shown here is derived from an EMBL/GenBank/DDBJ whole genome shotgun (WGS) entry which is preliminary data.</text>
</comment>